<evidence type="ECO:0000313" key="5">
    <source>
        <dbReference type="EMBL" id="USH01286.1"/>
    </source>
</evidence>
<dbReference type="Gene3D" id="1.25.40.10">
    <property type="entry name" value="Tetratricopeptide repeat domain"/>
    <property type="match status" value="1"/>
</dbReference>
<name>A0ABY4WNZ4_9GAMM</name>
<protein>
    <recommendedName>
        <fullName evidence="7">Tetratricopeptide repeat protein</fullName>
    </recommendedName>
</protein>
<proteinExistence type="predicted"/>
<feature type="chain" id="PRO_5046958176" description="Tetratricopeptide repeat protein" evidence="4">
    <location>
        <begin position="26"/>
        <end position="269"/>
    </location>
</feature>
<reference evidence="5" key="1">
    <citation type="submission" date="2021-08" db="EMBL/GenBank/DDBJ databases">
        <authorList>
            <person name="Sakaguchi M."/>
            <person name="Kikuchi T."/>
            <person name="Urbanczyk H."/>
        </authorList>
    </citation>
    <scope>NUCLEOTIDE SEQUENCE</scope>
    <source>
        <strain evidence="5">020920N</strain>
    </source>
</reference>
<dbReference type="PANTHER" id="PTHR44186">
    <property type="match status" value="1"/>
</dbReference>
<dbReference type="RefSeq" id="WP_251875475.1">
    <property type="nucleotide sequence ID" value="NZ_CP082275.1"/>
</dbReference>
<dbReference type="PROSITE" id="PS50005">
    <property type="entry name" value="TPR"/>
    <property type="match status" value="1"/>
</dbReference>
<dbReference type="EMBL" id="CP082275">
    <property type="protein sequence ID" value="USH01286.1"/>
    <property type="molecule type" value="Genomic_DNA"/>
</dbReference>
<gene>
    <name evidence="5" type="ORF">K6Q96_10145</name>
</gene>
<evidence type="ECO:0000256" key="4">
    <source>
        <dbReference type="SAM" id="SignalP"/>
    </source>
</evidence>
<evidence type="ECO:0008006" key="7">
    <source>
        <dbReference type="Google" id="ProtNLM"/>
    </source>
</evidence>
<keyword evidence="6" id="KW-1185">Reference proteome</keyword>
<dbReference type="SUPFAM" id="SSF48452">
    <property type="entry name" value="TPR-like"/>
    <property type="match status" value="1"/>
</dbReference>
<dbReference type="SMART" id="SM00028">
    <property type="entry name" value="TPR"/>
    <property type="match status" value="3"/>
</dbReference>
<keyword evidence="4" id="KW-0732">Signal</keyword>
<evidence type="ECO:0000256" key="1">
    <source>
        <dbReference type="ARBA" id="ARBA00022737"/>
    </source>
</evidence>
<evidence type="ECO:0000256" key="2">
    <source>
        <dbReference type="ARBA" id="ARBA00022803"/>
    </source>
</evidence>
<dbReference type="InterPro" id="IPR019734">
    <property type="entry name" value="TPR_rpt"/>
</dbReference>
<feature type="signal peptide" evidence="4">
    <location>
        <begin position="1"/>
        <end position="25"/>
    </location>
</feature>
<dbReference type="Pfam" id="PF13181">
    <property type="entry name" value="TPR_8"/>
    <property type="match status" value="2"/>
</dbReference>
<dbReference type="PANTHER" id="PTHR44186:SF1">
    <property type="entry name" value="BARDET-BIEDL SYNDROME 4 PROTEIN"/>
    <property type="match status" value="1"/>
</dbReference>
<sequence length="269" mass="30615">MNKNLLSKFLMLGTILGFMSTSSVANSEILDECTLFWEDINYDHLQNAPVRYLDAWRKLERQCDKDNGYFERQLGYIYLAQRNFPDAERAFISSVEKNNTYANDLAQLYITQSQYSQDEKSQIELLAKAQKVLLGMVEDNDVSHAIFFSLGSTFFLQGDFSDAIVYFKKSLNMQKTSKAYSLLGQAYFNERNYESAVGSILKAFELDKRVSEDESSMLVLAMSHVALEDFENAKVTLSLLSKTRPDLVNTAAYQSVFNEIVKGFIEPGS</sequence>
<dbReference type="InterPro" id="IPR011990">
    <property type="entry name" value="TPR-like_helical_dom_sf"/>
</dbReference>
<dbReference type="Proteomes" id="UP001056255">
    <property type="component" value="Chromosome I"/>
</dbReference>
<keyword evidence="2 3" id="KW-0802">TPR repeat</keyword>
<feature type="repeat" description="TPR" evidence="3">
    <location>
        <begin position="177"/>
        <end position="210"/>
    </location>
</feature>
<evidence type="ECO:0000313" key="6">
    <source>
        <dbReference type="Proteomes" id="UP001056255"/>
    </source>
</evidence>
<accession>A0ABY4WNZ4</accession>
<keyword evidence="1" id="KW-0677">Repeat</keyword>
<organism evidence="5 6">
    <name type="scientific">Grimontia kaedaensis</name>
    <dbReference type="NCBI Taxonomy" id="2872157"/>
    <lineage>
        <taxon>Bacteria</taxon>
        <taxon>Pseudomonadati</taxon>
        <taxon>Pseudomonadota</taxon>
        <taxon>Gammaproteobacteria</taxon>
        <taxon>Vibrionales</taxon>
        <taxon>Vibrionaceae</taxon>
        <taxon>Grimontia</taxon>
    </lineage>
</organism>
<evidence type="ECO:0000256" key="3">
    <source>
        <dbReference type="PROSITE-ProRule" id="PRU00339"/>
    </source>
</evidence>